<evidence type="ECO:0000256" key="11">
    <source>
        <dbReference type="RuleBase" id="RU000532"/>
    </source>
</evidence>
<dbReference type="InterPro" id="IPR001576">
    <property type="entry name" value="Phosphoglycerate_kinase"/>
</dbReference>
<dbReference type="GO" id="GO:0005829">
    <property type="term" value="C:cytosol"/>
    <property type="evidence" value="ECO:0007669"/>
    <property type="project" value="TreeGrafter"/>
</dbReference>
<keyword evidence="6 11" id="KW-0808">Transferase</keyword>
<dbReference type="GO" id="GO:0043531">
    <property type="term" value="F:ADP binding"/>
    <property type="evidence" value="ECO:0007669"/>
    <property type="project" value="TreeGrafter"/>
</dbReference>
<dbReference type="EMBL" id="BQKI01000073">
    <property type="protein sequence ID" value="GJN17445.1"/>
    <property type="molecule type" value="Genomic_DNA"/>
</dbReference>
<dbReference type="Gene3D" id="3.40.50.1260">
    <property type="entry name" value="Phosphoglycerate kinase, N-terminal domain"/>
    <property type="match status" value="1"/>
</dbReference>
<evidence type="ECO:0000256" key="9">
    <source>
        <dbReference type="ARBA" id="ARBA00022840"/>
    </source>
</evidence>
<evidence type="ECO:0000256" key="3">
    <source>
        <dbReference type="ARBA" id="ARBA00005215"/>
    </source>
</evidence>
<sequence length="243" mass="26503">MFCGSRASSLSSSAQPSSGRCPHTPRCPLRRAGLVARALRADRWASAASGADPRLRSMAPARLPPLVSRGVPRDARCGFRAKKSVGDLTAAEPRGKRELLCADLNVPLDDRPELTDDTRIRAAIPTSQALHQQPGPDILCATWALSWHFLVEDDKLELRPLTSKEKKRVSPLCCPTEIVIADKFAADVVLRLFRHLQLPDGCMGTGYRSGNSILSELFCIWSTDTSISLLFAMGHIGSFLNLT</sequence>
<evidence type="ECO:0000256" key="10">
    <source>
        <dbReference type="ARBA" id="ARBA00022842"/>
    </source>
</evidence>
<organism evidence="14 15">
    <name type="scientific">Eleusine coracana subsp. coracana</name>
    <dbReference type="NCBI Taxonomy" id="191504"/>
    <lineage>
        <taxon>Eukaryota</taxon>
        <taxon>Viridiplantae</taxon>
        <taxon>Streptophyta</taxon>
        <taxon>Embryophyta</taxon>
        <taxon>Tracheophyta</taxon>
        <taxon>Spermatophyta</taxon>
        <taxon>Magnoliopsida</taxon>
        <taxon>Liliopsida</taxon>
        <taxon>Poales</taxon>
        <taxon>Poaceae</taxon>
        <taxon>PACMAD clade</taxon>
        <taxon>Chloridoideae</taxon>
        <taxon>Cynodonteae</taxon>
        <taxon>Eleusininae</taxon>
        <taxon>Eleusine</taxon>
    </lineage>
</organism>
<evidence type="ECO:0000256" key="5">
    <source>
        <dbReference type="ARBA" id="ARBA00013061"/>
    </source>
</evidence>
<evidence type="ECO:0000256" key="2">
    <source>
        <dbReference type="ARBA" id="ARBA00001946"/>
    </source>
</evidence>
<accession>A0AAV5E4Q1</accession>
<dbReference type="PANTHER" id="PTHR11406">
    <property type="entry name" value="PHOSPHOGLYCERATE KINASE"/>
    <property type="match status" value="1"/>
</dbReference>
<proteinExistence type="inferred from homology"/>
<gene>
    <name evidence="14" type="primary">gb04509</name>
    <name evidence="14" type="ORF">PR202_gb04509</name>
</gene>
<comment type="catalytic activity">
    <reaction evidence="1 11">
        <text>(2R)-3-phosphoglycerate + ATP = (2R)-3-phospho-glyceroyl phosphate + ADP</text>
        <dbReference type="Rhea" id="RHEA:14801"/>
        <dbReference type="ChEBI" id="CHEBI:30616"/>
        <dbReference type="ChEBI" id="CHEBI:57604"/>
        <dbReference type="ChEBI" id="CHEBI:58272"/>
        <dbReference type="ChEBI" id="CHEBI:456216"/>
        <dbReference type="EC" id="2.7.2.3"/>
    </reaction>
</comment>
<dbReference type="Proteomes" id="UP001054889">
    <property type="component" value="Unassembled WGS sequence"/>
</dbReference>
<evidence type="ECO:0000313" key="14">
    <source>
        <dbReference type="EMBL" id="GJN17445.1"/>
    </source>
</evidence>
<evidence type="ECO:0000256" key="1">
    <source>
        <dbReference type="ARBA" id="ARBA00000642"/>
    </source>
</evidence>
<protein>
    <recommendedName>
        <fullName evidence="5 11">Phosphoglycerate kinase</fullName>
        <ecNumber evidence="5 11">2.7.2.3</ecNumber>
    </recommendedName>
</protein>
<evidence type="ECO:0000256" key="8">
    <source>
        <dbReference type="ARBA" id="ARBA00022777"/>
    </source>
</evidence>
<reference evidence="14" key="1">
    <citation type="journal article" date="2018" name="DNA Res.">
        <title>Multiple hybrid de novo genome assembly of finger millet, an orphan allotetraploid crop.</title>
        <authorList>
            <person name="Hatakeyama M."/>
            <person name="Aluri S."/>
            <person name="Balachadran M.T."/>
            <person name="Sivarajan S.R."/>
            <person name="Patrignani A."/>
            <person name="Gruter S."/>
            <person name="Poveda L."/>
            <person name="Shimizu-Inatsugi R."/>
            <person name="Baeten J."/>
            <person name="Francoijs K.J."/>
            <person name="Nataraja K.N."/>
            <person name="Reddy Y.A.N."/>
            <person name="Phadnis S."/>
            <person name="Ravikumar R.L."/>
            <person name="Schlapbach R."/>
            <person name="Sreeman S.M."/>
            <person name="Shimizu K.K."/>
        </authorList>
    </citation>
    <scope>NUCLEOTIDE SEQUENCE</scope>
</reference>
<keyword evidence="8 11" id="KW-0418">Kinase</keyword>
<comment type="caution">
    <text evidence="14">The sequence shown here is derived from an EMBL/GenBank/DDBJ whole genome shotgun (WGS) entry which is preliminary data.</text>
</comment>
<keyword evidence="7" id="KW-0547">Nucleotide-binding</keyword>
<dbReference type="Pfam" id="PF00162">
    <property type="entry name" value="PGK"/>
    <property type="match status" value="1"/>
</dbReference>
<dbReference type="EC" id="2.7.2.3" evidence="5 11"/>
<keyword evidence="9" id="KW-0067">ATP-binding</keyword>
<keyword evidence="15" id="KW-1185">Reference proteome</keyword>
<comment type="similarity">
    <text evidence="4 11">Belongs to the phosphoglycerate kinase family.</text>
</comment>
<evidence type="ECO:0000256" key="6">
    <source>
        <dbReference type="ARBA" id="ARBA00022679"/>
    </source>
</evidence>
<evidence type="ECO:0000256" key="7">
    <source>
        <dbReference type="ARBA" id="ARBA00022741"/>
    </source>
</evidence>
<evidence type="ECO:0000313" key="15">
    <source>
        <dbReference type="Proteomes" id="UP001054889"/>
    </source>
</evidence>
<dbReference type="SUPFAM" id="SSF53748">
    <property type="entry name" value="Phosphoglycerate kinase"/>
    <property type="match status" value="1"/>
</dbReference>
<feature type="compositionally biased region" description="Low complexity" evidence="13">
    <location>
        <begin position="1"/>
        <end position="18"/>
    </location>
</feature>
<dbReference type="GO" id="GO:0006094">
    <property type="term" value="P:gluconeogenesis"/>
    <property type="evidence" value="ECO:0007669"/>
    <property type="project" value="TreeGrafter"/>
</dbReference>
<keyword evidence="10" id="KW-0460">Magnesium</keyword>
<comment type="cofactor">
    <cofactor evidence="2">
        <name>Mg(2+)</name>
        <dbReference type="ChEBI" id="CHEBI:18420"/>
    </cofactor>
</comment>
<dbReference type="PRINTS" id="PR00477">
    <property type="entry name" value="PHGLYCKINASE"/>
</dbReference>
<dbReference type="GO" id="GO:0006096">
    <property type="term" value="P:glycolytic process"/>
    <property type="evidence" value="ECO:0007669"/>
    <property type="project" value="InterPro"/>
</dbReference>
<dbReference type="InterPro" id="IPR015824">
    <property type="entry name" value="Phosphoglycerate_kinase_N"/>
</dbReference>
<reference evidence="14" key="2">
    <citation type="submission" date="2021-12" db="EMBL/GenBank/DDBJ databases">
        <title>Resequencing data analysis of finger millet.</title>
        <authorList>
            <person name="Hatakeyama M."/>
            <person name="Aluri S."/>
            <person name="Balachadran M.T."/>
            <person name="Sivarajan S.R."/>
            <person name="Poveda L."/>
            <person name="Shimizu-Inatsugi R."/>
            <person name="Schlapbach R."/>
            <person name="Sreeman S.M."/>
            <person name="Shimizu K.K."/>
        </authorList>
    </citation>
    <scope>NUCLEOTIDE SEQUENCE</scope>
</reference>
<dbReference type="PANTHER" id="PTHR11406:SF23">
    <property type="entry name" value="PHOSPHOGLYCERATE KINASE 1, CHLOROPLASTIC-RELATED"/>
    <property type="match status" value="1"/>
</dbReference>
<evidence type="ECO:0000256" key="13">
    <source>
        <dbReference type="SAM" id="MobiDB-lite"/>
    </source>
</evidence>
<dbReference type="AlphaFoldDB" id="A0AAV5E4Q1"/>
<comment type="pathway">
    <text evidence="3">Carbohydrate biosynthesis; Calvin cycle.</text>
</comment>
<dbReference type="InterPro" id="IPR036043">
    <property type="entry name" value="Phosphoglycerate_kinase_sf"/>
</dbReference>
<dbReference type="GO" id="GO:0005524">
    <property type="term" value="F:ATP binding"/>
    <property type="evidence" value="ECO:0007669"/>
    <property type="project" value="UniProtKB-KW"/>
</dbReference>
<feature type="region of interest" description="Disordered" evidence="13">
    <location>
        <begin position="1"/>
        <end position="26"/>
    </location>
</feature>
<dbReference type="GO" id="GO:0004618">
    <property type="term" value="F:phosphoglycerate kinase activity"/>
    <property type="evidence" value="ECO:0007669"/>
    <property type="project" value="UniProtKB-EC"/>
</dbReference>
<comment type="subunit">
    <text evidence="12">Monomer.</text>
</comment>
<evidence type="ECO:0000256" key="4">
    <source>
        <dbReference type="ARBA" id="ARBA00008982"/>
    </source>
</evidence>
<evidence type="ECO:0000256" key="12">
    <source>
        <dbReference type="RuleBase" id="RU000696"/>
    </source>
</evidence>
<name>A0AAV5E4Q1_ELECO</name>